<dbReference type="EMBL" id="DTBP01000022">
    <property type="protein sequence ID" value="HGQ74111.1"/>
    <property type="molecule type" value="Genomic_DNA"/>
</dbReference>
<evidence type="ECO:0000256" key="1">
    <source>
        <dbReference type="ARBA" id="ARBA00004651"/>
    </source>
</evidence>
<accession>A0A7C4NNB0</accession>
<proteinExistence type="predicted"/>
<dbReference type="PIRSF" id="PIRSF019239">
    <property type="entry name" value="MrpE"/>
    <property type="match status" value="1"/>
</dbReference>
<dbReference type="AlphaFoldDB" id="A0A7C4NNB0"/>
<sequence>MYDIITGLAVALLVGFTISPLLINDWRKALDMKRLFIAIKYALRYFLIDEVKAHIEVIKLGFSPRMPIKPGIVRVPYTSSSEYALTAISLSITNTPGTVVVDFDKERKILYVNWIYVKSTIPEENYKHIVEVFDKYAKKIFD</sequence>
<keyword evidence="5 6" id="KW-0472">Membrane</keyword>
<keyword evidence="2" id="KW-1003">Cell membrane</keyword>
<evidence type="ECO:0000256" key="4">
    <source>
        <dbReference type="ARBA" id="ARBA00022989"/>
    </source>
</evidence>
<gene>
    <name evidence="7" type="ORF">ENU20_03430</name>
</gene>
<dbReference type="Pfam" id="PF01899">
    <property type="entry name" value="MNHE"/>
    <property type="match status" value="1"/>
</dbReference>
<organism evidence="7">
    <name type="scientific">Staphylothermus marinus</name>
    <dbReference type="NCBI Taxonomy" id="2280"/>
    <lineage>
        <taxon>Archaea</taxon>
        <taxon>Thermoproteota</taxon>
        <taxon>Thermoprotei</taxon>
        <taxon>Desulfurococcales</taxon>
        <taxon>Desulfurococcaceae</taxon>
        <taxon>Staphylothermus</taxon>
    </lineage>
</organism>
<name>A0A7C4NNB0_STAMA</name>
<keyword evidence="3 6" id="KW-0812">Transmembrane</keyword>
<comment type="subcellular location">
    <subcellularLocation>
        <location evidence="1">Cell membrane</location>
        <topology evidence="1">Multi-pass membrane protein</topology>
    </subcellularLocation>
</comment>
<dbReference type="GO" id="GO:0005886">
    <property type="term" value="C:plasma membrane"/>
    <property type="evidence" value="ECO:0007669"/>
    <property type="project" value="UniProtKB-SubCell"/>
</dbReference>
<evidence type="ECO:0000256" key="3">
    <source>
        <dbReference type="ARBA" id="ARBA00022692"/>
    </source>
</evidence>
<evidence type="ECO:0000256" key="6">
    <source>
        <dbReference type="SAM" id="Phobius"/>
    </source>
</evidence>
<evidence type="ECO:0000256" key="2">
    <source>
        <dbReference type="ARBA" id="ARBA00022475"/>
    </source>
</evidence>
<dbReference type="InterPro" id="IPR002758">
    <property type="entry name" value="Cation_antiport_E"/>
</dbReference>
<dbReference type="PANTHER" id="PTHR34584">
    <property type="entry name" value="NA(+)/H(+) ANTIPORTER SUBUNIT E1"/>
    <property type="match status" value="1"/>
</dbReference>
<comment type="caution">
    <text evidence="7">The sequence shown here is derived from an EMBL/GenBank/DDBJ whole genome shotgun (WGS) entry which is preliminary data.</text>
</comment>
<feature type="transmembrane region" description="Helical" evidence="6">
    <location>
        <begin position="6"/>
        <end position="24"/>
    </location>
</feature>
<keyword evidence="4 6" id="KW-1133">Transmembrane helix</keyword>
<evidence type="ECO:0000256" key="5">
    <source>
        <dbReference type="ARBA" id="ARBA00023136"/>
    </source>
</evidence>
<dbReference type="GO" id="GO:0008324">
    <property type="term" value="F:monoatomic cation transmembrane transporter activity"/>
    <property type="evidence" value="ECO:0007669"/>
    <property type="project" value="InterPro"/>
</dbReference>
<dbReference type="PANTHER" id="PTHR34584:SF1">
    <property type="entry name" value="NA(+)_H(+) ANTIPORTER SUBUNIT E1"/>
    <property type="match status" value="1"/>
</dbReference>
<evidence type="ECO:0000313" key="7">
    <source>
        <dbReference type="EMBL" id="HGQ74111.1"/>
    </source>
</evidence>
<reference evidence="7" key="1">
    <citation type="journal article" date="2020" name="mSystems">
        <title>Genome- and Community-Level Interaction Insights into Carbon Utilization and Element Cycling Functions of Hydrothermarchaeota in Hydrothermal Sediment.</title>
        <authorList>
            <person name="Zhou Z."/>
            <person name="Liu Y."/>
            <person name="Xu W."/>
            <person name="Pan J."/>
            <person name="Luo Z.H."/>
            <person name="Li M."/>
        </authorList>
    </citation>
    <scope>NUCLEOTIDE SEQUENCE [LARGE SCALE GENOMIC DNA]</scope>
    <source>
        <strain evidence="7">SpSt-648</strain>
    </source>
</reference>
<protein>
    <submittedName>
        <fullName evidence="7">Cation:proton antiporter</fullName>
    </submittedName>
</protein>